<sequence>MSLSSQPIRRSKSLHEQTYQALRTNILSGRLAPGDRLVETHLAQALQVSRTPIREAMRQLQREGLIIGDAQEGLRVTSISVIDTKHLYDCRMGLEQVSILGACQYASAEELHMIERYVLQAEKLMQRPDSELNSFQLLDLDYQFHHAIAVSSGNPWLVTLLDQVFDKMTLLRAQTTRQNPKVLEIRVEHRQIYQAIADRDVEAAAAAMQRHLMTSKVRVVQEVEHFYQVE</sequence>
<dbReference type="PROSITE" id="PS50949">
    <property type="entry name" value="HTH_GNTR"/>
    <property type="match status" value="1"/>
</dbReference>
<dbReference type="SUPFAM" id="SSF46785">
    <property type="entry name" value="Winged helix' DNA-binding domain"/>
    <property type="match status" value="1"/>
</dbReference>
<dbReference type="Gene3D" id="1.10.10.10">
    <property type="entry name" value="Winged helix-like DNA-binding domain superfamily/Winged helix DNA-binding domain"/>
    <property type="match status" value="1"/>
</dbReference>
<dbReference type="PRINTS" id="PR00035">
    <property type="entry name" value="HTHGNTR"/>
</dbReference>
<dbReference type="InterPro" id="IPR036390">
    <property type="entry name" value="WH_DNA-bd_sf"/>
</dbReference>
<evidence type="ECO:0000313" key="6">
    <source>
        <dbReference type="Proteomes" id="UP000757435"/>
    </source>
</evidence>
<dbReference type="PANTHER" id="PTHR43537:SF5">
    <property type="entry name" value="UXU OPERON TRANSCRIPTIONAL REGULATOR"/>
    <property type="match status" value="1"/>
</dbReference>
<evidence type="ECO:0000256" key="1">
    <source>
        <dbReference type="ARBA" id="ARBA00023015"/>
    </source>
</evidence>
<dbReference type="InterPro" id="IPR011711">
    <property type="entry name" value="GntR_C"/>
</dbReference>
<evidence type="ECO:0000256" key="3">
    <source>
        <dbReference type="ARBA" id="ARBA00023163"/>
    </source>
</evidence>
<keyword evidence="2" id="KW-0238">DNA-binding</keyword>
<dbReference type="Pfam" id="PF07729">
    <property type="entry name" value="FCD"/>
    <property type="match status" value="1"/>
</dbReference>
<dbReference type="PANTHER" id="PTHR43537">
    <property type="entry name" value="TRANSCRIPTIONAL REGULATOR, GNTR FAMILY"/>
    <property type="match status" value="1"/>
</dbReference>
<dbReference type="GO" id="GO:0003700">
    <property type="term" value="F:DNA-binding transcription factor activity"/>
    <property type="evidence" value="ECO:0007669"/>
    <property type="project" value="InterPro"/>
</dbReference>
<evidence type="ECO:0000259" key="4">
    <source>
        <dbReference type="PROSITE" id="PS50949"/>
    </source>
</evidence>
<dbReference type="Pfam" id="PF00392">
    <property type="entry name" value="GntR"/>
    <property type="match status" value="1"/>
</dbReference>
<dbReference type="InterPro" id="IPR000524">
    <property type="entry name" value="Tscrpt_reg_HTH_GntR"/>
</dbReference>
<dbReference type="InterPro" id="IPR036388">
    <property type="entry name" value="WH-like_DNA-bd_sf"/>
</dbReference>
<dbReference type="SUPFAM" id="SSF48008">
    <property type="entry name" value="GntR ligand-binding domain-like"/>
    <property type="match status" value="1"/>
</dbReference>
<proteinExistence type="predicted"/>
<dbReference type="InterPro" id="IPR008920">
    <property type="entry name" value="TF_FadR/GntR_C"/>
</dbReference>
<dbReference type="EMBL" id="JAHHHD010000004">
    <property type="protein sequence ID" value="MBW4658230.1"/>
    <property type="molecule type" value="Genomic_DNA"/>
</dbReference>
<dbReference type="SMART" id="SM00345">
    <property type="entry name" value="HTH_GNTR"/>
    <property type="match status" value="1"/>
</dbReference>
<gene>
    <name evidence="5" type="ORF">KME15_06120</name>
</gene>
<organism evidence="5 6">
    <name type="scientific">Drouetiella hepatica Uher 2000/2452</name>
    <dbReference type="NCBI Taxonomy" id="904376"/>
    <lineage>
        <taxon>Bacteria</taxon>
        <taxon>Bacillati</taxon>
        <taxon>Cyanobacteriota</taxon>
        <taxon>Cyanophyceae</taxon>
        <taxon>Oculatellales</taxon>
        <taxon>Oculatellaceae</taxon>
        <taxon>Drouetiella</taxon>
    </lineage>
</organism>
<keyword evidence="1" id="KW-0805">Transcription regulation</keyword>
<dbReference type="AlphaFoldDB" id="A0A951QAI1"/>
<dbReference type="GO" id="GO:0003677">
    <property type="term" value="F:DNA binding"/>
    <property type="evidence" value="ECO:0007669"/>
    <property type="project" value="UniProtKB-KW"/>
</dbReference>
<name>A0A951QAI1_9CYAN</name>
<reference evidence="5" key="1">
    <citation type="submission" date="2021-05" db="EMBL/GenBank/DDBJ databases">
        <authorList>
            <person name="Pietrasiak N."/>
            <person name="Ward R."/>
            <person name="Stajich J.E."/>
            <person name="Kurbessoian T."/>
        </authorList>
    </citation>
    <scope>NUCLEOTIDE SEQUENCE</scope>
    <source>
        <strain evidence="5">UHER 2000/2452</strain>
    </source>
</reference>
<keyword evidence="3" id="KW-0804">Transcription</keyword>
<feature type="domain" description="HTH gntR-type" evidence="4">
    <location>
        <begin position="12"/>
        <end position="79"/>
    </location>
</feature>
<dbReference type="Proteomes" id="UP000757435">
    <property type="component" value="Unassembled WGS sequence"/>
</dbReference>
<dbReference type="CDD" id="cd07377">
    <property type="entry name" value="WHTH_GntR"/>
    <property type="match status" value="1"/>
</dbReference>
<protein>
    <submittedName>
        <fullName evidence="5">GntR family transcriptional regulator</fullName>
    </submittedName>
</protein>
<evidence type="ECO:0000313" key="5">
    <source>
        <dbReference type="EMBL" id="MBW4658230.1"/>
    </source>
</evidence>
<comment type="caution">
    <text evidence="5">The sequence shown here is derived from an EMBL/GenBank/DDBJ whole genome shotgun (WGS) entry which is preliminary data.</text>
</comment>
<reference evidence="5" key="2">
    <citation type="journal article" date="2022" name="Microbiol. Resour. Announc.">
        <title>Metagenome Sequencing to Explore Phylogenomics of Terrestrial Cyanobacteria.</title>
        <authorList>
            <person name="Ward R.D."/>
            <person name="Stajich J.E."/>
            <person name="Johansen J.R."/>
            <person name="Huntemann M."/>
            <person name="Clum A."/>
            <person name="Foster B."/>
            <person name="Foster B."/>
            <person name="Roux S."/>
            <person name="Palaniappan K."/>
            <person name="Varghese N."/>
            <person name="Mukherjee S."/>
            <person name="Reddy T.B.K."/>
            <person name="Daum C."/>
            <person name="Copeland A."/>
            <person name="Chen I.A."/>
            <person name="Ivanova N.N."/>
            <person name="Kyrpides N.C."/>
            <person name="Shapiro N."/>
            <person name="Eloe-Fadrosh E.A."/>
            <person name="Pietrasiak N."/>
        </authorList>
    </citation>
    <scope>NUCLEOTIDE SEQUENCE</scope>
    <source>
        <strain evidence="5">UHER 2000/2452</strain>
    </source>
</reference>
<dbReference type="SMART" id="SM00895">
    <property type="entry name" value="FCD"/>
    <property type="match status" value="1"/>
</dbReference>
<evidence type="ECO:0000256" key="2">
    <source>
        <dbReference type="ARBA" id="ARBA00023125"/>
    </source>
</evidence>
<accession>A0A951QAI1</accession>
<dbReference type="Gene3D" id="1.20.120.530">
    <property type="entry name" value="GntR ligand-binding domain-like"/>
    <property type="match status" value="1"/>
</dbReference>